<evidence type="ECO:0000313" key="2">
    <source>
        <dbReference type="Proteomes" id="UP001519325"/>
    </source>
</evidence>
<gene>
    <name evidence="1" type="ORF">BJ987_007188</name>
</gene>
<proteinExistence type="predicted"/>
<comment type="caution">
    <text evidence="1">The sequence shown here is derived from an EMBL/GenBank/DDBJ whole genome shotgun (WGS) entry which is preliminary data.</text>
</comment>
<organism evidence="1 2">
    <name type="scientific">Nocardia goodfellowii</name>
    <dbReference type="NCBI Taxonomy" id="882446"/>
    <lineage>
        <taxon>Bacteria</taxon>
        <taxon>Bacillati</taxon>
        <taxon>Actinomycetota</taxon>
        <taxon>Actinomycetes</taxon>
        <taxon>Mycobacteriales</taxon>
        <taxon>Nocardiaceae</taxon>
        <taxon>Nocardia</taxon>
    </lineage>
</organism>
<dbReference type="RefSeq" id="WP_209897428.1">
    <property type="nucleotide sequence ID" value="NZ_JAGGMR010000001.1"/>
</dbReference>
<name>A0ABS4QRE8_9NOCA</name>
<evidence type="ECO:0000313" key="1">
    <source>
        <dbReference type="EMBL" id="MBP2194287.1"/>
    </source>
</evidence>
<protein>
    <submittedName>
        <fullName evidence="1">Uncharacterized protein</fullName>
    </submittedName>
</protein>
<reference evidence="1 2" key="1">
    <citation type="submission" date="2021-03" db="EMBL/GenBank/DDBJ databases">
        <title>Sequencing the genomes of 1000 actinobacteria strains.</title>
        <authorList>
            <person name="Klenk H.-P."/>
        </authorList>
    </citation>
    <scope>NUCLEOTIDE SEQUENCE [LARGE SCALE GENOMIC DNA]</scope>
    <source>
        <strain evidence="1 2">DSM 45516</strain>
    </source>
</reference>
<accession>A0ABS4QRE8</accession>
<dbReference type="Proteomes" id="UP001519325">
    <property type="component" value="Unassembled WGS sequence"/>
</dbReference>
<dbReference type="EMBL" id="JAGGMR010000001">
    <property type="protein sequence ID" value="MBP2194287.1"/>
    <property type="molecule type" value="Genomic_DNA"/>
</dbReference>
<sequence>MLGPEGQLPKYGDQFYTRYRPMTPMELAANREERVAKQFGQGVLDRVFEAYRKSDELRRNVALNSAFSIDVETDVEWYY</sequence>
<keyword evidence="2" id="KW-1185">Reference proteome</keyword>